<dbReference type="EMBL" id="CP006905">
    <property type="protein sequence ID" value="AIY84522.1"/>
    <property type="molecule type" value="Genomic_DNA"/>
</dbReference>
<evidence type="ECO:0000313" key="3">
    <source>
        <dbReference type="Proteomes" id="UP000030635"/>
    </source>
</evidence>
<dbReference type="Pfam" id="PF04266">
    <property type="entry name" value="ASCH"/>
    <property type="match status" value="1"/>
</dbReference>
<dbReference type="KEGG" id="cbv:U729_2447"/>
<reference evidence="2 3" key="1">
    <citation type="journal article" date="2015" name="Infect. Genet. Evol.">
        <title>Genomic sequences of six botulinum neurotoxin-producing strains representing three clostridial species illustrate the mobility and diversity of botulinum neurotoxin genes.</title>
        <authorList>
            <person name="Smith T.J."/>
            <person name="Hill K.K."/>
            <person name="Xie G."/>
            <person name="Foley B.T."/>
            <person name="Williamson C.H."/>
            <person name="Foster J.T."/>
            <person name="Johnson S.L."/>
            <person name="Chertkov O."/>
            <person name="Teshima H."/>
            <person name="Gibbons H.S."/>
            <person name="Johnsky L.A."/>
            <person name="Karavis M.A."/>
            <person name="Smith L.A."/>
        </authorList>
    </citation>
    <scope>NUCLEOTIDE SEQUENCE [LARGE SCALE GENOMIC DNA]</scope>
    <source>
        <strain evidence="2">Sullivan</strain>
    </source>
</reference>
<dbReference type="CDD" id="cd06553">
    <property type="entry name" value="ASCH_Ef3133_like"/>
    <property type="match status" value="1"/>
</dbReference>
<dbReference type="eggNOG" id="COG4405">
    <property type="taxonomic scope" value="Bacteria"/>
</dbReference>
<dbReference type="SMART" id="SM01022">
    <property type="entry name" value="ASCH"/>
    <property type="match status" value="1"/>
</dbReference>
<proteinExistence type="predicted"/>
<feature type="domain" description="ASCH" evidence="1">
    <location>
        <begin position="24"/>
        <end position="144"/>
    </location>
</feature>
<evidence type="ECO:0000259" key="1">
    <source>
        <dbReference type="SMART" id="SM01022"/>
    </source>
</evidence>
<gene>
    <name evidence="2" type="ORF">U729_2447</name>
</gene>
<dbReference type="InterPro" id="IPR009326">
    <property type="entry name" value="DUF984"/>
</dbReference>
<keyword evidence="3" id="KW-1185">Reference proteome</keyword>
<organism evidence="2 3">
    <name type="scientific">Clostridium baratii str. Sullivan</name>
    <dbReference type="NCBI Taxonomy" id="1415775"/>
    <lineage>
        <taxon>Bacteria</taxon>
        <taxon>Bacillati</taxon>
        <taxon>Bacillota</taxon>
        <taxon>Clostridia</taxon>
        <taxon>Eubacteriales</taxon>
        <taxon>Clostridiaceae</taxon>
        <taxon>Clostridium</taxon>
    </lineage>
</organism>
<dbReference type="PANTHER" id="PTHR39203">
    <property type="entry name" value="CYTOPLASMIC PROTEIN-RELATED"/>
    <property type="match status" value="1"/>
</dbReference>
<dbReference type="PIRSF" id="PIRSF021320">
    <property type="entry name" value="DUF984"/>
    <property type="match status" value="1"/>
</dbReference>
<sequence>MNAEQMWIEYKKTKDNIKGEYKAWAFGVDANLLADLVLRGEKTATASAYPLYEIENEPLPKIGEYNIILDCEENAICIIQTTKVYVVKFKDISNEHAFKEGEGDKSLSYWRKCHKEFFTMCMAEVGKAFDEDMKVVCEEFKVVFKI</sequence>
<dbReference type="Proteomes" id="UP000030635">
    <property type="component" value="Chromosome"/>
</dbReference>
<evidence type="ECO:0000313" key="2">
    <source>
        <dbReference type="EMBL" id="AIY84522.1"/>
    </source>
</evidence>
<dbReference type="Gene3D" id="3.10.400.10">
    <property type="entry name" value="Sulfate adenylyltransferase"/>
    <property type="match status" value="1"/>
</dbReference>
<dbReference type="OrthoDB" id="9807542at2"/>
<protein>
    <submittedName>
        <fullName evidence="2">ASCH domain protein</fullName>
    </submittedName>
</protein>
<dbReference type="InterPro" id="IPR015947">
    <property type="entry name" value="PUA-like_sf"/>
</dbReference>
<accession>A0A0A7FY26</accession>
<dbReference type="PANTHER" id="PTHR39203:SF1">
    <property type="entry name" value="CYTOPLASMIC PROTEIN"/>
    <property type="match status" value="1"/>
</dbReference>
<dbReference type="HOGENOM" id="CLU_102450_0_1_9"/>
<name>A0A0A7FY26_9CLOT</name>
<dbReference type="RefSeq" id="WP_039315415.1">
    <property type="nucleotide sequence ID" value="NZ_CP006905.1"/>
</dbReference>
<dbReference type="SUPFAM" id="SSF88697">
    <property type="entry name" value="PUA domain-like"/>
    <property type="match status" value="1"/>
</dbReference>
<dbReference type="AlphaFoldDB" id="A0A0A7FY26"/>
<dbReference type="InterPro" id="IPR007374">
    <property type="entry name" value="ASCH_domain"/>
</dbReference>